<dbReference type="PRINTS" id="PR00120">
    <property type="entry name" value="HATPASE"/>
</dbReference>
<dbReference type="InterPro" id="IPR001757">
    <property type="entry name" value="P_typ_ATPase"/>
</dbReference>
<dbReference type="GO" id="GO:0005388">
    <property type="term" value="F:P-type calcium transporter activity"/>
    <property type="evidence" value="ECO:0007669"/>
    <property type="project" value="TreeGrafter"/>
</dbReference>
<dbReference type="PANTHER" id="PTHR24093:SF506">
    <property type="entry name" value="CATION-TRANSPORTING ATPASE PMA1"/>
    <property type="match status" value="1"/>
</dbReference>
<dbReference type="PROSITE" id="PS00154">
    <property type="entry name" value="ATPASE_E1_E2"/>
    <property type="match status" value="1"/>
</dbReference>
<keyword evidence="3" id="KW-0479">Metal-binding</keyword>
<keyword evidence="4" id="KW-0547">Nucleotide-binding</keyword>
<dbReference type="InterPro" id="IPR036412">
    <property type="entry name" value="HAD-like_sf"/>
</dbReference>
<dbReference type="Gene3D" id="3.40.1110.10">
    <property type="entry name" value="Calcium-transporting ATPase, cytoplasmic domain N"/>
    <property type="match status" value="1"/>
</dbReference>
<dbReference type="SFLD" id="SFLDG00002">
    <property type="entry name" value="C1.7:_P-type_atpase_like"/>
    <property type="match status" value="1"/>
</dbReference>
<name>A5IYP8_MYCAP</name>
<dbReference type="Gene3D" id="1.20.1110.10">
    <property type="entry name" value="Calcium-transporting ATPase, transmembrane domain"/>
    <property type="match status" value="1"/>
</dbReference>
<feature type="transmembrane region" description="Helical" evidence="10">
    <location>
        <begin position="721"/>
        <end position="744"/>
    </location>
</feature>
<dbReference type="Pfam" id="PF00689">
    <property type="entry name" value="Cation_ATPase_C"/>
    <property type="match status" value="1"/>
</dbReference>
<comment type="subcellular location">
    <subcellularLocation>
        <location evidence="1">Membrane</location>
        <topology evidence="1">Multi-pass membrane protein</topology>
    </subcellularLocation>
</comment>
<dbReference type="InterPro" id="IPR023299">
    <property type="entry name" value="ATPase_P-typ_cyto_dom_N"/>
</dbReference>
<dbReference type="Gene3D" id="3.40.50.1000">
    <property type="entry name" value="HAD superfamily/HAD-like"/>
    <property type="match status" value="1"/>
</dbReference>
<dbReference type="Pfam" id="PF00122">
    <property type="entry name" value="E1-E2_ATPase"/>
    <property type="match status" value="1"/>
</dbReference>
<dbReference type="GeneID" id="93358201"/>
<feature type="domain" description="Cation-transporting P-type ATPase N-terminal" evidence="11">
    <location>
        <begin position="2"/>
        <end position="65"/>
    </location>
</feature>
<proteinExistence type="predicted"/>
<keyword evidence="2 10" id="KW-0812">Transmembrane</keyword>
<feature type="transmembrane region" description="Helical" evidence="10">
    <location>
        <begin position="249"/>
        <end position="268"/>
    </location>
</feature>
<dbReference type="STRING" id="347257.MAG4590"/>
<accession>A5IYP8</accession>
<dbReference type="Pfam" id="PF00690">
    <property type="entry name" value="Cation_ATPase_N"/>
    <property type="match status" value="1"/>
</dbReference>
<dbReference type="InterPro" id="IPR023298">
    <property type="entry name" value="ATPase_P-typ_TM_dom_sf"/>
</dbReference>
<feature type="transmembrane region" description="Helical" evidence="10">
    <location>
        <begin position="677"/>
        <end position="701"/>
    </location>
</feature>
<evidence type="ECO:0000256" key="9">
    <source>
        <dbReference type="ARBA" id="ARBA00023136"/>
    </source>
</evidence>
<evidence type="ECO:0000256" key="6">
    <source>
        <dbReference type="ARBA" id="ARBA00022842"/>
    </source>
</evidence>
<dbReference type="SFLD" id="SFLDF00027">
    <property type="entry name" value="p-type_atpase"/>
    <property type="match status" value="1"/>
</dbReference>
<dbReference type="Proteomes" id="UP000007065">
    <property type="component" value="Chromosome"/>
</dbReference>
<keyword evidence="8 10" id="KW-1133">Transmembrane helix</keyword>
<dbReference type="InterPro" id="IPR059000">
    <property type="entry name" value="ATPase_P-type_domA"/>
</dbReference>
<dbReference type="InterPro" id="IPR004014">
    <property type="entry name" value="ATPase_P-typ_cation-transptr_N"/>
</dbReference>
<dbReference type="KEGG" id="maa:MAG4590"/>
<evidence type="ECO:0000256" key="7">
    <source>
        <dbReference type="ARBA" id="ARBA00022967"/>
    </source>
</evidence>
<evidence type="ECO:0000256" key="4">
    <source>
        <dbReference type="ARBA" id="ARBA00022741"/>
    </source>
</evidence>
<dbReference type="PANTHER" id="PTHR24093">
    <property type="entry name" value="CATION TRANSPORTING ATPASE"/>
    <property type="match status" value="1"/>
</dbReference>
<sequence length="912" mass="100438">MKWEEAQKYNGLSDEQVALSSQKHGENILKKSKKINPIVAYFKQFIDPMVILLIIAAVISVSLAIYEHLKGSRTSTQTIIGYVEPAIIMLVILLNSAIGAYQEVKSDQAVRALESKTISNSTVIRNNEVISIPANELVVGDLVLLSAGDTINADGRLVNSSNFYAIESSLTGESEAVLKCANWDATDDKTLAENKHLVYSGTFVSNGKASYIVENVGVKTQIGQINTSLQNQKKNLTPLQTKLNKLSKWFGYSGIILLFVSMLLQIIFNNVSSGVWNKPDVYTNSLITGISLAVAAIPEGLIAFTTVILSIGVSKISKEKGLVKNLLAVETLGSANIICTDKTGTLTENKMTVVDLYLHKKGFLDNLETSGIDFNELLNSLCFCNDAYLNIDNEEIKEIGDPTETGLLLYALKHSVTKQELLKNNNIISTLPFDSDRKMMSVLVKDKDKNKIMITKGAPDVVISKCNNINKDEIMQINNDWAAKSYRVLAFAKKNISDDSINFEDEDNLTFIGLVAMIDPPRANVAKSVLEAQNAGIKVVMITGDNLITAKSIATTLGIYDPNGDDICLDGSELKDWDDDKLRNNVQKIAVYSRVNPSDKLRIVKAWQSYDKVVAMTGDGVNDAPALKASDIGCAMGITGTDVAKQSADFILTDDNFNTIVRSVKNGRQIYDKVKTVIMNLLISSVTEVIVMLIGLIAFYYAFKQYFSDNEFYVFSASQLLWINLLTHGLPAIALGLIDSEINVMNRPPFSKNESIFARGMGINLLWQSLVISLMSLLSYTAGALYTIHFHSNLINNGLNLLTIASTCAFVTMGVATSINAINLINDNSIFKTSVKKYWHVYAAISFSSLSVILVAFVPELAKVFRMYEHLLTFDNGILLAWSLPLAFVNTICFELKKLIMKTKHRPKFAFA</sequence>
<evidence type="ECO:0000256" key="2">
    <source>
        <dbReference type="ARBA" id="ARBA00022692"/>
    </source>
</evidence>
<dbReference type="InterPro" id="IPR006068">
    <property type="entry name" value="ATPase_P-typ_cation-transptr_C"/>
</dbReference>
<dbReference type="SUPFAM" id="SSF81653">
    <property type="entry name" value="Calcium ATPase, transduction domain A"/>
    <property type="match status" value="1"/>
</dbReference>
<evidence type="ECO:0000256" key="1">
    <source>
        <dbReference type="ARBA" id="ARBA00004141"/>
    </source>
</evidence>
<feature type="transmembrane region" description="Helical" evidence="10">
    <location>
        <begin position="801"/>
        <end position="826"/>
    </location>
</feature>
<dbReference type="GO" id="GO:0005886">
    <property type="term" value="C:plasma membrane"/>
    <property type="evidence" value="ECO:0007669"/>
    <property type="project" value="TreeGrafter"/>
</dbReference>
<dbReference type="AlphaFoldDB" id="A5IYP8"/>
<dbReference type="SUPFAM" id="SSF81660">
    <property type="entry name" value="Metal cation-transporting ATPase, ATP-binding domain N"/>
    <property type="match status" value="1"/>
</dbReference>
<feature type="transmembrane region" description="Helical" evidence="10">
    <location>
        <begin position="45"/>
        <end position="66"/>
    </location>
</feature>
<organism evidence="12 13">
    <name type="scientific">Mycoplasmopsis agalactiae (strain NCTC 10123 / CIP 59.7 / PG2)</name>
    <name type="common">Mycoplasma agalactiae</name>
    <dbReference type="NCBI Taxonomy" id="347257"/>
    <lineage>
        <taxon>Bacteria</taxon>
        <taxon>Bacillati</taxon>
        <taxon>Mycoplasmatota</taxon>
        <taxon>Mycoplasmoidales</taxon>
        <taxon>Metamycoplasmataceae</taxon>
        <taxon>Mycoplasmopsis</taxon>
    </lineage>
</organism>
<gene>
    <name evidence="12" type="ordered locus">MAG4590</name>
</gene>
<dbReference type="SFLD" id="SFLDS00003">
    <property type="entry name" value="Haloacid_Dehalogenase"/>
    <property type="match status" value="1"/>
</dbReference>
<dbReference type="SUPFAM" id="SSF81665">
    <property type="entry name" value="Calcium ATPase, transmembrane domain M"/>
    <property type="match status" value="1"/>
</dbReference>
<evidence type="ECO:0000259" key="11">
    <source>
        <dbReference type="SMART" id="SM00831"/>
    </source>
</evidence>
<feature type="transmembrane region" description="Helical" evidence="10">
    <location>
        <begin position="78"/>
        <end position="101"/>
    </location>
</feature>
<evidence type="ECO:0000256" key="3">
    <source>
        <dbReference type="ARBA" id="ARBA00022723"/>
    </source>
</evidence>
<feature type="transmembrane region" description="Helical" evidence="10">
    <location>
        <begin position="765"/>
        <end position="789"/>
    </location>
</feature>
<dbReference type="InterPro" id="IPR018303">
    <property type="entry name" value="ATPase_P-typ_P_site"/>
</dbReference>
<dbReference type="Pfam" id="PF08282">
    <property type="entry name" value="Hydrolase_3"/>
    <property type="match status" value="1"/>
</dbReference>
<dbReference type="RefSeq" id="WP_011949628.1">
    <property type="nucleotide sequence ID" value="NC_009497.1"/>
</dbReference>
<dbReference type="Gene3D" id="2.70.150.10">
    <property type="entry name" value="Calcium-transporting ATPase, cytoplasmic transduction domain A"/>
    <property type="match status" value="1"/>
</dbReference>
<feature type="transmembrane region" description="Helical" evidence="10">
    <location>
        <begin position="288"/>
        <end position="311"/>
    </location>
</feature>
<evidence type="ECO:0000313" key="13">
    <source>
        <dbReference type="Proteomes" id="UP000007065"/>
    </source>
</evidence>
<dbReference type="GO" id="GO:0046872">
    <property type="term" value="F:metal ion binding"/>
    <property type="evidence" value="ECO:0007669"/>
    <property type="project" value="UniProtKB-KW"/>
</dbReference>
<feature type="transmembrane region" description="Helical" evidence="10">
    <location>
        <begin position="878"/>
        <end position="896"/>
    </location>
</feature>
<dbReference type="InterPro" id="IPR023214">
    <property type="entry name" value="HAD_sf"/>
</dbReference>
<evidence type="ECO:0000256" key="5">
    <source>
        <dbReference type="ARBA" id="ARBA00022840"/>
    </source>
</evidence>
<protein>
    <submittedName>
        <fullName evidence="12">Cation transporting P type ATPase</fullName>
    </submittedName>
</protein>
<feature type="transmembrane region" description="Helical" evidence="10">
    <location>
        <begin position="838"/>
        <end position="858"/>
    </location>
</feature>
<dbReference type="SUPFAM" id="SSF56784">
    <property type="entry name" value="HAD-like"/>
    <property type="match status" value="1"/>
</dbReference>
<dbReference type="HOGENOM" id="CLU_002360_3_3_14"/>
<dbReference type="InterPro" id="IPR008250">
    <property type="entry name" value="ATPase_P-typ_transduc_dom_A_sf"/>
</dbReference>
<dbReference type="GO" id="GO:0016887">
    <property type="term" value="F:ATP hydrolysis activity"/>
    <property type="evidence" value="ECO:0007669"/>
    <property type="project" value="InterPro"/>
</dbReference>
<evidence type="ECO:0000256" key="8">
    <source>
        <dbReference type="ARBA" id="ARBA00022989"/>
    </source>
</evidence>
<dbReference type="GO" id="GO:0005524">
    <property type="term" value="F:ATP binding"/>
    <property type="evidence" value="ECO:0007669"/>
    <property type="project" value="UniProtKB-KW"/>
</dbReference>
<dbReference type="SMART" id="SM00831">
    <property type="entry name" value="Cation_ATPase_N"/>
    <property type="match status" value="1"/>
</dbReference>
<dbReference type="Pfam" id="PF13246">
    <property type="entry name" value="Cation_ATPase"/>
    <property type="match status" value="1"/>
</dbReference>
<keyword evidence="13" id="KW-1185">Reference proteome</keyword>
<keyword evidence="5" id="KW-0067">ATP-binding</keyword>
<dbReference type="InterPro" id="IPR044492">
    <property type="entry name" value="P_typ_ATPase_HD_dom"/>
</dbReference>
<keyword evidence="9 10" id="KW-0472">Membrane</keyword>
<evidence type="ECO:0000313" key="12">
    <source>
        <dbReference type="EMBL" id="CAL59157.1"/>
    </source>
</evidence>
<evidence type="ECO:0000256" key="10">
    <source>
        <dbReference type="SAM" id="Phobius"/>
    </source>
</evidence>
<keyword evidence="6" id="KW-0460">Magnesium</keyword>
<keyword evidence="7" id="KW-1278">Translocase</keyword>
<reference evidence="13" key="1">
    <citation type="journal article" date="2007" name="PLoS Genet.">
        <title>Being pathogenic, plastic, and sexual while living with a nearly minimal bacterial genome.</title>
        <authorList>
            <person name="Sirand-Pugnet P."/>
            <person name="Lartigue C."/>
            <person name="Marenda M."/>
            <person name="Jacob D."/>
            <person name="Barre A."/>
            <person name="Barbe V."/>
            <person name="Schenowitz C."/>
            <person name="Mangenot S."/>
            <person name="Couloux A."/>
            <person name="Segurens B."/>
            <person name="de Daruvar A."/>
            <person name="Blanchard A."/>
            <person name="Citti C."/>
        </authorList>
    </citation>
    <scope>NUCLEOTIDE SEQUENCE [LARGE SCALE GENOMIC DNA]</scope>
    <source>
        <strain evidence="13">PG2</strain>
    </source>
</reference>
<dbReference type="EMBL" id="CU179680">
    <property type="protein sequence ID" value="CAL59157.1"/>
    <property type="molecule type" value="Genomic_DNA"/>
</dbReference>
<dbReference type="NCBIfam" id="TIGR01494">
    <property type="entry name" value="ATPase_P-type"/>
    <property type="match status" value="3"/>
</dbReference>
<dbReference type="PRINTS" id="PR00119">
    <property type="entry name" value="CATATPASE"/>
</dbReference>